<organism evidence="6 9">
    <name type="scientific">Arthrobacter zhangbolii</name>
    <dbReference type="NCBI Taxonomy" id="2886936"/>
    <lineage>
        <taxon>Bacteria</taxon>
        <taxon>Bacillati</taxon>
        <taxon>Actinomycetota</taxon>
        <taxon>Actinomycetes</taxon>
        <taxon>Micrococcales</taxon>
        <taxon>Micrococcaceae</taxon>
        <taxon>Arthrobacter</taxon>
    </lineage>
</organism>
<reference evidence="6" key="1">
    <citation type="submission" date="2021-10" db="EMBL/GenBank/DDBJ databases">
        <title>Novel species in genus Arthrobacter.</title>
        <authorList>
            <person name="Liu Y."/>
        </authorList>
    </citation>
    <scope>NUCLEOTIDE SEQUENCE</scope>
    <source>
        <strain evidence="8">zg-Y462</strain>
        <strain evidence="6">Zg-Y462</strain>
    </source>
</reference>
<evidence type="ECO:0000313" key="6">
    <source>
        <dbReference type="EMBL" id="MCC3273436.1"/>
    </source>
</evidence>
<feature type="transmembrane region" description="Helical" evidence="5">
    <location>
        <begin position="69"/>
        <end position="90"/>
    </location>
</feature>
<dbReference type="EMBL" id="JAJFZT010000007">
    <property type="protein sequence ID" value="MCC3273436.1"/>
    <property type="molecule type" value="Genomic_DNA"/>
</dbReference>
<evidence type="ECO:0000256" key="5">
    <source>
        <dbReference type="SAM" id="Phobius"/>
    </source>
</evidence>
<feature type="transmembrane region" description="Helical" evidence="5">
    <location>
        <begin position="45"/>
        <end position="63"/>
    </location>
</feature>
<sequence>MLSLVLWLVQLVLALLFAGVGFMKITQRHKRLAENLRWPEDFPPATVKLIGILEVLAAVGLVVPEATGTLPLLTPLAASGLTVLMALAIFVHMRRGERNRIALAAILMVLSLLVALGRFGVFG</sequence>
<name>A0A9X1M9D7_9MICC</name>
<keyword evidence="3 5" id="KW-1133">Transmembrane helix</keyword>
<evidence type="ECO:0000313" key="9">
    <source>
        <dbReference type="Proteomes" id="UP001155145"/>
    </source>
</evidence>
<keyword evidence="8" id="KW-1185">Reference proteome</keyword>
<evidence type="ECO:0000256" key="3">
    <source>
        <dbReference type="ARBA" id="ARBA00022989"/>
    </source>
</evidence>
<dbReference type="InterPro" id="IPR032808">
    <property type="entry name" value="DoxX"/>
</dbReference>
<evidence type="ECO:0000256" key="2">
    <source>
        <dbReference type="ARBA" id="ARBA00022692"/>
    </source>
</evidence>
<evidence type="ECO:0000256" key="1">
    <source>
        <dbReference type="ARBA" id="ARBA00004141"/>
    </source>
</evidence>
<proteinExistence type="predicted"/>
<feature type="transmembrane region" description="Helical" evidence="5">
    <location>
        <begin position="6"/>
        <end position="25"/>
    </location>
</feature>
<evidence type="ECO:0000256" key="4">
    <source>
        <dbReference type="ARBA" id="ARBA00023136"/>
    </source>
</evidence>
<dbReference type="Pfam" id="PF13564">
    <property type="entry name" value="DoxX_2"/>
    <property type="match status" value="1"/>
</dbReference>
<keyword evidence="2 5" id="KW-0812">Transmembrane</keyword>
<comment type="subcellular location">
    <subcellularLocation>
        <location evidence="1">Membrane</location>
        <topology evidence="1">Multi-pass membrane protein</topology>
    </subcellularLocation>
</comment>
<dbReference type="AlphaFoldDB" id="A0A9X1M9D7"/>
<dbReference type="GO" id="GO:0016020">
    <property type="term" value="C:membrane"/>
    <property type="evidence" value="ECO:0007669"/>
    <property type="project" value="UniProtKB-SubCell"/>
</dbReference>
<dbReference type="Proteomes" id="UP000829758">
    <property type="component" value="Chromosome"/>
</dbReference>
<keyword evidence="4 5" id="KW-0472">Membrane</keyword>
<dbReference type="Proteomes" id="UP001155145">
    <property type="component" value="Unassembled WGS sequence"/>
</dbReference>
<accession>A0A9X1M9D7</accession>
<evidence type="ECO:0000313" key="7">
    <source>
        <dbReference type="EMBL" id="UON92590.1"/>
    </source>
</evidence>
<dbReference type="RefSeq" id="WP_227905710.1">
    <property type="nucleotide sequence ID" value="NZ_CP094984.1"/>
</dbReference>
<evidence type="ECO:0000313" key="8">
    <source>
        <dbReference type="Proteomes" id="UP000829758"/>
    </source>
</evidence>
<protein>
    <submittedName>
        <fullName evidence="6">DoxX family protein</fullName>
    </submittedName>
</protein>
<dbReference type="EMBL" id="CP094984">
    <property type="protein sequence ID" value="UON92590.1"/>
    <property type="molecule type" value="Genomic_DNA"/>
</dbReference>
<feature type="transmembrane region" description="Helical" evidence="5">
    <location>
        <begin position="102"/>
        <end position="121"/>
    </location>
</feature>
<gene>
    <name evidence="6" type="ORF">LJ755_11920</name>
    <name evidence="7" type="ORF">MUK71_02785</name>
</gene>